<keyword evidence="1" id="KW-0812">Transmembrane</keyword>
<reference evidence="2" key="2">
    <citation type="submission" date="2020-05" db="UniProtKB">
        <authorList>
            <consortium name="EnsemblMetazoa"/>
        </authorList>
    </citation>
    <scope>IDENTIFICATION</scope>
    <source>
        <strain evidence="2">IAEA</strain>
    </source>
</reference>
<dbReference type="Proteomes" id="UP000091820">
    <property type="component" value="Unassembled WGS sequence"/>
</dbReference>
<evidence type="ECO:0000256" key="1">
    <source>
        <dbReference type="SAM" id="Phobius"/>
    </source>
</evidence>
<keyword evidence="3" id="KW-1185">Reference proteome</keyword>
<feature type="transmembrane region" description="Helical" evidence="1">
    <location>
        <begin position="5"/>
        <end position="23"/>
    </location>
</feature>
<accession>A0A1A9X5I5</accession>
<keyword evidence="1" id="KW-0472">Membrane</keyword>
<dbReference type="GO" id="GO:0001700">
    <property type="term" value="P:embryonic development via the syncytial blastoderm"/>
    <property type="evidence" value="ECO:0007669"/>
    <property type="project" value="InterPro"/>
</dbReference>
<protein>
    <submittedName>
        <fullName evidence="2">Uncharacterized protein</fullName>
    </submittedName>
</protein>
<evidence type="ECO:0000313" key="2">
    <source>
        <dbReference type="EnsemblMetazoa" id="GBRI044936-PA"/>
    </source>
</evidence>
<name>A0A1A9X5I5_9MUSC</name>
<organism evidence="2 3">
    <name type="scientific">Glossina brevipalpis</name>
    <dbReference type="NCBI Taxonomy" id="37001"/>
    <lineage>
        <taxon>Eukaryota</taxon>
        <taxon>Metazoa</taxon>
        <taxon>Ecdysozoa</taxon>
        <taxon>Arthropoda</taxon>
        <taxon>Hexapoda</taxon>
        <taxon>Insecta</taxon>
        <taxon>Pterygota</taxon>
        <taxon>Neoptera</taxon>
        <taxon>Endopterygota</taxon>
        <taxon>Diptera</taxon>
        <taxon>Brachycera</taxon>
        <taxon>Muscomorpha</taxon>
        <taxon>Hippoboscoidea</taxon>
        <taxon>Glossinidae</taxon>
        <taxon>Glossina</taxon>
    </lineage>
</organism>
<keyword evidence="1" id="KW-1133">Transmembrane helix</keyword>
<sequence length="368" mass="43786">MYSRFCNIVFIIAIFIGWVMVLVDCNTALRTVHISTKSTLQLNADAFFIKHYNSTSSPVFESTTATSLSLSSSTLSLTSLRWRKRHRKRHSIWYDYNNYNENSTILEWTNPCGGFYDPNAKQSHKPTKRKQLKIYSILKRSANNDYKTLMGSRQQDIDINNIEMWWLHHNTYKFLPKLKMNSSIALKRWYRNMQTYVASFGYLRRVQLKFDHSKSQGESSTARELKELLKSSRNMLCELETAVNGTQSFKGHRFRKQLPQVSRAQMNKRLKLRTKQQLDRNPSDVQRADSIDLRFVKFFYYKYLKNMCKLLREYIKNKDRLERGPSRRDFNEVDKPMKRLRKIRHSLNADRASRIKKNRNLRIISNFV</sequence>
<dbReference type="VEuPathDB" id="VectorBase:GBRI044936"/>
<dbReference type="GO" id="GO:0007259">
    <property type="term" value="P:cell surface receptor signaling pathway via JAK-STAT"/>
    <property type="evidence" value="ECO:0007669"/>
    <property type="project" value="InterPro"/>
</dbReference>
<reference evidence="3" key="1">
    <citation type="submission" date="2014-03" db="EMBL/GenBank/DDBJ databases">
        <authorList>
            <person name="Aksoy S."/>
            <person name="Warren W."/>
            <person name="Wilson R.K."/>
        </authorList>
    </citation>
    <scope>NUCLEOTIDE SEQUENCE [LARGE SCALE GENOMIC DNA]</scope>
    <source>
        <strain evidence="3">IAEA</strain>
    </source>
</reference>
<dbReference type="AlphaFoldDB" id="A0A1A9X5I5"/>
<dbReference type="EnsemblMetazoa" id="GBRI044936-RA">
    <property type="protein sequence ID" value="GBRI044936-PA"/>
    <property type="gene ID" value="GBRI044936"/>
</dbReference>
<dbReference type="STRING" id="37001.A0A1A9X5I5"/>
<proteinExistence type="predicted"/>
<evidence type="ECO:0000313" key="3">
    <source>
        <dbReference type="Proteomes" id="UP000091820"/>
    </source>
</evidence>
<dbReference type="InterPro" id="IPR031901">
    <property type="entry name" value="Unpaired"/>
</dbReference>
<dbReference type="Pfam" id="PF15972">
    <property type="entry name" value="Unpaired"/>
    <property type="match status" value="1"/>
</dbReference>